<evidence type="ECO:0000313" key="1">
    <source>
        <dbReference type="EMBL" id="GFY17083.1"/>
    </source>
</evidence>
<reference evidence="1" key="1">
    <citation type="submission" date="2020-08" db="EMBL/GenBank/DDBJ databases">
        <title>Multicomponent nature underlies the extraordinary mechanical properties of spider dragline silk.</title>
        <authorList>
            <person name="Kono N."/>
            <person name="Nakamura H."/>
            <person name="Mori M."/>
            <person name="Yoshida Y."/>
            <person name="Ohtoshi R."/>
            <person name="Malay A.D."/>
            <person name="Moran D.A.P."/>
            <person name="Tomita M."/>
            <person name="Numata K."/>
            <person name="Arakawa K."/>
        </authorList>
    </citation>
    <scope>NUCLEOTIDE SEQUENCE</scope>
</reference>
<accession>A0A8X6SSW7</accession>
<evidence type="ECO:0000313" key="2">
    <source>
        <dbReference type="Proteomes" id="UP000887159"/>
    </source>
</evidence>
<comment type="caution">
    <text evidence="1">The sequence shown here is derived from an EMBL/GenBank/DDBJ whole genome shotgun (WGS) entry which is preliminary data.</text>
</comment>
<gene>
    <name evidence="1" type="primary">NCL1_40226</name>
    <name evidence="1" type="ORF">TNCV_1088591</name>
</gene>
<organism evidence="1 2">
    <name type="scientific">Trichonephila clavipes</name>
    <name type="common">Golden silk orbweaver</name>
    <name type="synonym">Nephila clavipes</name>
    <dbReference type="NCBI Taxonomy" id="2585209"/>
    <lineage>
        <taxon>Eukaryota</taxon>
        <taxon>Metazoa</taxon>
        <taxon>Ecdysozoa</taxon>
        <taxon>Arthropoda</taxon>
        <taxon>Chelicerata</taxon>
        <taxon>Arachnida</taxon>
        <taxon>Araneae</taxon>
        <taxon>Araneomorphae</taxon>
        <taxon>Entelegynae</taxon>
        <taxon>Araneoidea</taxon>
        <taxon>Nephilidae</taxon>
        <taxon>Trichonephila</taxon>
    </lineage>
</organism>
<dbReference type="EMBL" id="BMAU01021343">
    <property type="protein sequence ID" value="GFY17083.1"/>
    <property type="molecule type" value="Genomic_DNA"/>
</dbReference>
<protein>
    <submittedName>
        <fullName evidence="1">Uncharacterized protein</fullName>
    </submittedName>
</protein>
<name>A0A8X6SSW7_TRICX</name>
<dbReference type="AlphaFoldDB" id="A0A8X6SSW7"/>
<keyword evidence="2" id="KW-1185">Reference proteome</keyword>
<proteinExistence type="predicted"/>
<sequence length="77" mass="8434">MGVATPLRGYGSPVVRVTDHGRHVMSSSPVSLKTRRVNERCTLNLSRAQTSSRWCSVVVRRVVPAQMSLSSLDHGSK</sequence>
<dbReference type="Proteomes" id="UP000887159">
    <property type="component" value="Unassembled WGS sequence"/>
</dbReference>